<evidence type="ECO:0000259" key="1">
    <source>
        <dbReference type="Pfam" id="PF03478"/>
    </source>
</evidence>
<feature type="domain" description="KIB1-4 beta-propeller" evidence="1">
    <location>
        <begin position="93"/>
        <end position="367"/>
    </location>
</feature>
<name>A0A2G5DQB9_AQUCA</name>
<dbReference type="Pfam" id="PF03478">
    <property type="entry name" value="Beta-prop_KIB1-4"/>
    <property type="match status" value="1"/>
</dbReference>
<keyword evidence="3" id="KW-1185">Reference proteome</keyword>
<dbReference type="EMBL" id="KZ305033">
    <property type="protein sequence ID" value="PIA45714.1"/>
    <property type="molecule type" value="Genomic_DNA"/>
</dbReference>
<dbReference type="AlphaFoldDB" id="A0A2G5DQB9"/>
<evidence type="ECO:0000313" key="3">
    <source>
        <dbReference type="Proteomes" id="UP000230069"/>
    </source>
</evidence>
<evidence type="ECO:0000313" key="2">
    <source>
        <dbReference type="EMBL" id="PIA45714.1"/>
    </source>
</evidence>
<sequence>MDNGSGVVDWSEIGEDELVSIANRLYSVTDYFHLSQVCKAWRSINTLTRQNVLIPQPPLLMLAESKKNTTKEEDNLQTNNKTVRRGFVGLNNTNKVYELHLPELYQRRCVGSTGNWLITVNTELEINIFNPFSRTQFHLPSQSTLPDQYLFEFSDGEDDEFTQEDYTGRFLTKVVLSSPSAYINSKLDDVVAIACYGTKKRLAIARPGDESWTTIKSADILVDDVIFFKDRFYFVNRVGRVAYYDISCNPIVATHVSGEFRTDRYYVDKYYLVEWMGELLMVCKYFTEDELYYNTREFRVFKFNFDIKEWEEIKSLGQYSLFLGFNTSVSLLASDSSTFRCDCIYFTDDYMMGYIGTGTEGGSDMGVCDLKDGTIKPHYPGISTSLYSPPLWIIPQSLYQ</sequence>
<dbReference type="InterPro" id="IPR005174">
    <property type="entry name" value="KIB1-4_b-propeller"/>
</dbReference>
<dbReference type="InterPro" id="IPR050942">
    <property type="entry name" value="F-box_BR-signaling"/>
</dbReference>
<accession>A0A2G5DQB9</accession>
<dbReference type="OrthoDB" id="642536at2759"/>
<dbReference type="FunCoup" id="A0A2G5DQB9">
    <property type="interactions" value="271"/>
</dbReference>
<dbReference type="InParanoid" id="A0A2G5DQB9"/>
<dbReference type="PANTHER" id="PTHR44259:SF114">
    <property type="entry name" value="OS06G0707300 PROTEIN"/>
    <property type="match status" value="1"/>
</dbReference>
<organism evidence="2 3">
    <name type="scientific">Aquilegia coerulea</name>
    <name type="common">Rocky mountain columbine</name>
    <dbReference type="NCBI Taxonomy" id="218851"/>
    <lineage>
        <taxon>Eukaryota</taxon>
        <taxon>Viridiplantae</taxon>
        <taxon>Streptophyta</taxon>
        <taxon>Embryophyta</taxon>
        <taxon>Tracheophyta</taxon>
        <taxon>Spermatophyta</taxon>
        <taxon>Magnoliopsida</taxon>
        <taxon>Ranunculales</taxon>
        <taxon>Ranunculaceae</taxon>
        <taxon>Thalictroideae</taxon>
        <taxon>Aquilegia</taxon>
    </lineage>
</organism>
<gene>
    <name evidence="2" type="ORF">AQUCO_01600152v1</name>
</gene>
<proteinExistence type="predicted"/>
<dbReference type="PANTHER" id="PTHR44259">
    <property type="entry name" value="OS07G0183000 PROTEIN-RELATED"/>
    <property type="match status" value="1"/>
</dbReference>
<dbReference type="Proteomes" id="UP000230069">
    <property type="component" value="Unassembled WGS sequence"/>
</dbReference>
<reference evidence="2 3" key="1">
    <citation type="submission" date="2017-09" db="EMBL/GenBank/DDBJ databases">
        <title>WGS assembly of Aquilegia coerulea Goldsmith.</title>
        <authorList>
            <person name="Hodges S."/>
            <person name="Kramer E."/>
            <person name="Nordborg M."/>
            <person name="Tomkins J."/>
            <person name="Borevitz J."/>
            <person name="Derieg N."/>
            <person name="Yan J."/>
            <person name="Mihaltcheva S."/>
            <person name="Hayes R.D."/>
            <person name="Rokhsar D."/>
        </authorList>
    </citation>
    <scope>NUCLEOTIDE SEQUENCE [LARGE SCALE GENOMIC DNA]</scope>
    <source>
        <strain evidence="3">cv. Goldsmith</strain>
    </source>
</reference>
<protein>
    <recommendedName>
        <fullName evidence="1">KIB1-4 beta-propeller domain-containing protein</fullName>
    </recommendedName>
</protein>
<dbReference type="STRING" id="218851.A0A2G5DQB9"/>